<dbReference type="PANTHER" id="PTHR13789">
    <property type="entry name" value="MONOOXYGENASE"/>
    <property type="match status" value="1"/>
</dbReference>
<evidence type="ECO:0000313" key="9">
    <source>
        <dbReference type="Proteomes" id="UP000310066"/>
    </source>
</evidence>
<organism evidence="8 9">
    <name type="scientific">Friedmanniomyces endolithicus</name>
    <dbReference type="NCBI Taxonomy" id="329885"/>
    <lineage>
        <taxon>Eukaryota</taxon>
        <taxon>Fungi</taxon>
        <taxon>Dikarya</taxon>
        <taxon>Ascomycota</taxon>
        <taxon>Pezizomycotina</taxon>
        <taxon>Dothideomycetes</taxon>
        <taxon>Dothideomycetidae</taxon>
        <taxon>Mycosphaerellales</taxon>
        <taxon>Teratosphaeriaceae</taxon>
        <taxon>Friedmanniomyces</taxon>
    </lineage>
</organism>
<feature type="compositionally biased region" description="Acidic residues" evidence="6">
    <location>
        <begin position="990"/>
        <end position="1000"/>
    </location>
</feature>
<keyword evidence="3" id="KW-0274">FAD</keyword>
<evidence type="ECO:0000256" key="1">
    <source>
        <dbReference type="ARBA" id="ARBA00007992"/>
    </source>
</evidence>
<dbReference type="GO" id="GO:0004497">
    <property type="term" value="F:monooxygenase activity"/>
    <property type="evidence" value="ECO:0007669"/>
    <property type="project" value="UniProtKB-KW"/>
</dbReference>
<keyword evidence="4" id="KW-0560">Oxidoreductase</keyword>
<evidence type="ECO:0000259" key="7">
    <source>
        <dbReference type="Pfam" id="PF01494"/>
    </source>
</evidence>
<dbReference type="Gene3D" id="3.50.50.60">
    <property type="entry name" value="FAD/NAD(P)-binding domain"/>
    <property type="match status" value="1"/>
</dbReference>
<feature type="compositionally biased region" description="Gly residues" evidence="6">
    <location>
        <begin position="962"/>
        <end position="973"/>
    </location>
</feature>
<dbReference type="OrthoDB" id="16820at2759"/>
<feature type="compositionally biased region" description="Gly residues" evidence="6">
    <location>
        <begin position="720"/>
        <end position="741"/>
    </location>
</feature>
<comment type="caution">
    <text evidence="8">The sequence shown here is derived from an EMBL/GenBank/DDBJ whole genome shotgun (WGS) entry which is preliminary data.</text>
</comment>
<evidence type="ECO:0000256" key="4">
    <source>
        <dbReference type="ARBA" id="ARBA00023002"/>
    </source>
</evidence>
<dbReference type="PRINTS" id="PR00420">
    <property type="entry name" value="RNGMNOXGNASE"/>
</dbReference>
<feature type="compositionally biased region" description="Gly residues" evidence="6">
    <location>
        <begin position="772"/>
        <end position="786"/>
    </location>
</feature>
<evidence type="ECO:0000256" key="3">
    <source>
        <dbReference type="ARBA" id="ARBA00022827"/>
    </source>
</evidence>
<feature type="region of interest" description="Disordered" evidence="6">
    <location>
        <begin position="613"/>
        <end position="1000"/>
    </location>
</feature>
<dbReference type="Pfam" id="PF01494">
    <property type="entry name" value="FAD_binding_3"/>
    <property type="match status" value="1"/>
</dbReference>
<sequence length="1000" mass="107979">MAPFMDGTAESVPSDKPKPSGIHVLIVGAGFAGMTAAIECVRHGHTAQILESYKSTNVQLGDIISFGSNSSRIFKRWPGIPEKLDPICHRSEKLEYRYWNGEHIYMQYWGTEEENFGKRYNGHRGEIHKIIYDYAIELGIDVKLGQKVSEYFETDTEVGVVSNGERILANVVLGADGVRSKARTLVLGYNDDPKPSGYAIYRAWMDSTELAKNDLTKDLVINGDSHTGWLGPDIHFLAASIKNGKEFSWVFTHKDERNVNEGWAEPGNHEDACKLLEGWAPEVHAIVRMTPPERLVDWKLVYRDPLPTWVSPKGKIALIGDAAHPFLPTSIQGASQAMEDGSCIAVCLELAGKEHVGDALRAYEKIRYERVRLTQKTGETSEWQYQPTPWRRTDYSVARDAWHKADFTKLKENPDAIKLKREEWVLNHDAEAHAYKMYPEVVKELRRSVPELSKLPTMSIIFKRPRFRKNPDPDASKGRLAVGWRIQDWTLVYYEPITTADDDANPHKFDKFDNEGAAELGLFRFDNPTGPPAYREPMKGEVAWLPHFDPARFTSRIGRERDLMQRRFLNDAYAYCLETDPEKEAALLKRLTDDKHRMWASWFEEAQKWKRAGVKKRAVRRSGGDGGEEGEAPGGVSGPRNPGPGPKGDLNPDLDSDDEGYDDDGEEGAVPMPPPAIPKRKYGGTGAKGGGSGGKKPRRSTTGDGIFVSGPSPSPSPGEMMGGGLGSRGANGAGTIYGGSLSGYDSDHDHPWDSNHTTPRPSPTPDPAARGGPRGPNGLDGGGGAGAVYPTPNSTLARRHSYPPQTPNGTLGSGRNGTAPPRPQGRPFGPLETGSPQPEDEAGANNDDGEAAMAVYNGEGIDEDEATRRAMRASLAPPDESQHPDIRQAMRASMEPGVNGGRQVNGGGLANGGGQTNNSGGLVNGTGQAQANGAGQANGGGHANNDGQTTGGGHANGDAQASGGGQGSSGGQTNGDSGLPDGVQRSTEGGQDEDEAYGGA</sequence>
<comment type="similarity">
    <text evidence="1">Belongs to the paxM FAD-dependent monooxygenase family.</text>
</comment>
<accession>A0A4U0UIL5</accession>
<dbReference type="EMBL" id="NAJP01000075">
    <property type="protein sequence ID" value="TKA34912.1"/>
    <property type="molecule type" value="Genomic_DNA"/>
</dbReference>
<dbReference type="InterPro" id="IPR002938">
    <property type="entry name" value="FAD-bd"/>
</dbReference>
<dbReference type="SUPFAM" id="SSF51905">
    <property type="entry name" value="FAD/NAD(P)-binding domain"/>
    <property type="match status" value="1"/>
</dbReference>
<feature type="compositionally biased region" description="Low complexity" evidence="6">
    <location>
        <begin position="925"/>
        <end position="935"/>
    </location>
</feature>
<dbReference type="PANTHER" id="PTHR13789:SF236">
    <property type="entry name" value="MONOOXYGENASE, PUTATIVE (AFU_ORTHOLOGUE AFUA_6G12060)-RELATED"/>
    <property type="match status" value="1"/>
</dbReference>
<feature type="compositionally biased region" description="Acidic residues" evidence="6">
    <location>
        <begin position="838"/>
        <end position="850"/>
    </location>
</feature>
<dbReference type="InterPro" id="IPR050493">
    <property type="entry name" value="FAD-dep_Monooxygenase_BioMet"/>
</dbReference>
<proteinExistence type="inferred from homology"/>
<protein>
    <recommendedName>
        <fullName evidence="7">FAD-binding domain-containing protein</fullName>
    </recommendedName>
</protein>
<feature type="compositionally biased region" description="Gly residues" evidence="6">
    <location>
        <begin position="898"/>
        <end position="915"/>
    </location>
</feature>
<feature type="domain" description="FAD-binding" evidence="7">
    <location>
        <begin position="23"/>
        <end position="372"/>
    </location>
</feature>
<reference evidence="8 9" key="1">
    <citation type="submission" date="2017-03" db="EMBL/GenBank/DDBJ databases">
        <title>Genomes of endolithic fungi from Antarctica.</title>
        <authorList>
            <person name="Coleine C."/>
            <person name="Masonjones S."/>
            <person name="Stajich J.E."/>
        </authorList>
    </citation>
    <scope>NUCLEOTIDE SEQUENCE [LARGE SCALE GENOMIC DNA]</scope>
    <source>
        <strain evidence="8 9">CCFEE 5311</strain>
    </source>
</reference>
<evidence type="ECO:0000256" key="5">
    <source>
        <dbReference type="ARBA" id="ARBA00023033"/>
    </source>
</evidence>
<evidence type="ECO:0000313" key="8">
    <source>
        <dbReference type="EMBL" id="TKA34912.1"/>
    </source>
</evidence>
<dbReference type="InterPro" id="IPR036188">
    <property type="entry name" value="FAD/NAD-bd_sf"/>
</dbReference>
<dbReference type="SUPFAM" id="SSF54373">
    <property type="entry name" value="FAD-linked reductases, C-terminal domain"/>
    <property type="match status" value="1"/>
</dbReference>
<evidence type="ECO:0000256" key="2">
    <source>
        <dbReference type="ARBA" id="ARBA00022630"/>
    </source>
</evidence>
<dbReference type="GO" id="GO:0071949">
    <property type="term" value="F:FAD binding"/>
    <property type="evidence" value="ECO:0007669"/>
    <property type="project" value="InterPro"/>
</dbReference>
<keyword evidence="5" id="KW-0503">Monooxygenase</keyword>
<dbReference type="AlphaFoldDB" id="A0A4U0UIL5"/>
<name>A0A4U0UIL5_9PEZI</name>
<feature type="compositionally biased region" description="Acidic residues" evidence="6">
    <location>
        <begin position="652"/>
        <end position="667"/>
    </location>
</feature>
<gene>
    <name evidence="8" type="ORF">B0A54_13875</name>
</gene>
<evidence type="ECO:0000256" key="6">
    <source>
        <dbReference type="SAM" id="MobiDB-lite"/>
    </source>
</evidence>
<dbReference type="Proteomes" id="UP000310066">
    <property type="component" value="Unassembled WGS sequence"/>
</dbReference>
<feature type="compositionally biased region" description="Gly residues" evidence="6">
    <location>
        <begin position="683"/>
        <end position="694"/>
    </location>
</feature>
<dbReference type="STRING" id="329885.A0A4U0UIL5"/>
<keyword evidence="2" id="KW-0285">Flavoprotein</keyword>